<dbReference type="PROSITE" id="PS00107">
    <property type="entry name" value="PROTEIN_KINASE_ATP"/>
    <property type="match status" value="1"/>
</dbReference>
<dbReference type="InterPro" id="IPR031549">
    <property type="entry name" value="ASH"/>
</dbReference>
<dbReference type="NCBIfam" id="NF012200">
    <property type="entry name" value="choice_anch_D"/>
    <property type="match status" value="2"/>
</dbReference>
<dbReference type="Pfam" id="PF12371">
    <property type="entry name" value="TMEM131_like_N"/>
    <property type="match status" value="1"/>
</dbReference>
<dbReference type="RefSeq" id="WP_113959880.1">
    <property type="nucleotide sequence ID" value="NZ_QNRR01000007.1"/>
</dbReference>
<keyword evidence="9" id="KW-0723">Serine/threonine-protein kinase</keyword>
<reference evidence="9 10" key="1">
    <citation type="submission" date="2018-06" db="EMBL/GenBank/DDBJ databases">
        <title>Genomic Encyclopedia of Type Strains, Phase IV (KMG-IV): sequencing the most valuable type-strain genomes for metagenomic binning, comparative biology and taxonomic classification.</title>
        <authorList>
            <person name="Goeker M."/>
        </authorList>
    </citation>
    <scope>NUCLEOTIDE SEQUENCE [LARGE SCALE GENOMIC DNA]</scope>
    <source>
        <strain evidence="9 10">DSM 25532</strain>
    </source>
</reference>
<dbReference type="GO" id="GO:0004674">
    <property type="term" value="F:protein serine/threonine kinase activity"/>
    <property type="evidence" value="ECO:0007669"/>
    <property type="project" value="UniProtKB-KW"/>
</dbReference>
<dbReference type="InterPro" id="IPR042095">
    <property type="entry name" value="SUMF_sf"/>
</dbReference>
<accession>A0A366HF75</accession>
<dbReference type="SMART" id="SM00220">
    <property type="entry name" value="S_TKc"/>
    <property type="match status" value="1"/>
</dbReference>
<dbReference type="Proteomes" id="UP000253426">
    <property type="component" value="Unassembled WGS sequence"/>
</dbReference>
<dbReference type="InterPro" id="IPR017868">
    <property type="entry name" value="Filamin/ABP280_repeat-like"/>
</dbReference>
<dbReference type="GO" id="GO:0005737">
    <property type="term" value="C:cytoplasm"/>
    <property type="evidence" value="ECO:0007669"/>
    <property type="project" value="UniProtKB-SubCell"/>
</dbReference>
<sequence length="836" mass="92022">MASEHIYALPKGYRLTLGERNYELQELLGHGNFGLTYLAYDHQLERHVAIKEMLPFDFAARARDGVRIVARGGPKNEESLEWARRSFLNEAKTLASLQHPSIVPVYDFFEDNGTAYLVMAYIDGDNLEAWLNKHARPSEDFLRTFTLTLLSALALVHEGGVMHRDLKPENIRMDRKSKLPVLIDFGNARMMTGLKTSNISAIVTAGYGPIEQYQTNGRQGPWTDLYALGAVLYRIFMRTDPPWATDRHENDPLVKLAHHPDLREYSTVFLAAIDKALQRRAQDRWQTCAAWEKALYVRPPLPPTPSTTPWGKIGAAFASCAVLGGSSLLWFTQTPQSSEQASRGPVMAVEYPLGRTLKHGKGAVDFGESAIGMTSTRTVVVKNVGQAELEGLALAHDGADEFSVSRLSSAPLPPQEDTNFIVSFTPREAGIRTATLHLASNSSDRDRPFDIIVSGIGAPPRAVPEPPIKTPDISLEQPVGTMLADGGSILKFGNITVGTESILDLTIRNTGQAELQVLSYTDLDGPAAKEYFVRSNGTSRSIAPGSTGTLSIRFMPAEAGPREASLHISSNAPGDRKIFDLGLMGVGQDVPKPKPRDSSGPWSFENPFINSLGMKFVPFTVVDLAPDGSVVTVRTMLGCIYETRKSDYGQIIPDYKISGSPEEPVTVAEPRLAKNFCLKLSALEGRNYHLPTDQEWSSMADLKEPAAMPWKDKKDNERYRKVFPWGETTGEALESLGNYASHKVCDVGKYRANPFGFYDLGGNVLEMCTDQNSGADSILMRGGSFMTRPWDSSQATTPEAKADIERNKLMYFTSAWRQTFAASEAAETGFRIVLEP</sequence>
<dbReference type="InterPro" id="IPR016187">
    <property type="entry name" value="CTDL_fold"/>
</dbReference>
<gene>
    <name evidence="9" type="ORF">DES53_10763</name>
</gene>
<protein>
    <submittedName>
        <fullName evidence="9">Serine/threonine protein kinase</fullName>
    </submittedName>
</protein>
<proteinExistence type="predicted"/>
<dbReference type="Pfam" id="PF15780">
    <property type="entry name" value="ASH"/>
    <property type="match status" value="1"/>
</dbReference>
<dbReference type="PANTHER" id="PTHR43289">
    <property type="entry name" value="MITOGEN-ACTIVATED PROTEIN KINASE KINASE KINASE 20-RELATED"/>
    <property type="match status" value="1"/>
</dbReference>
<evidence type="ECO:0000259" key="8">
    <source>
        <dbReference type="PROSITE" id="PS50011"/>
    </source>
</evidence>
<evidence type="ECO:0000313" key="10">
    <source>
        <dbReference type="Proteomes" id="UP000253426"/>
    </source>
</evidence>
<dbReference type="PROSITE" id="PS50194">
    <property type="entry name" value="FILAMIN_REPEAT"/>
    <property type="match status" value="1"/>
</dbReference>
<dbReference type="Gene3D" id="1.10.510.10">
    <property type="entry name" value="Transferase(Phosphotransferase) domain 1"/>
    <property type="match status" value="1"/>
</dbReference>
<feature type="binding site" evidence="7">
    <location>
        <position position="51"/>
    </location>
    <ligand>
        <name>ATP</name>
        <dbReference type="ChEBI" id="CHEBI:30616"/>
    </ligand>
</feature>
<evidence type="ECO:0000256" key="1">
    <source>
        <dbReference type="ARBA" id="ARBA00004496"/>
    </source>
</evidence>
<comment type="subcellular location">
    <subcellularLocation>
        <location evidence="1">Cytoplasm</location>
    </subcellularLocation>
</comment>
<keyword evidence="6 7" id="KW-0067">ATP-binding</keyword>
<dbReference type="Pfam" id="PF03781">
    <property type="entry name" value="FGE-sulfatase"/>
    <property type="match status" value="1"/>
</dbReference>
<keyword evidence="2" id="KW-0963">Cytoplasm</keyword>
<dbReference type="Gene3D" id="3.90.1580.10">
    <property type="entry name" value="paralog of FGE (formylglycine-generating enzyme)"/>
    <property type="match status" value="1"/>
</dbReference>
<evidence type="ECO:0000313" key="9">
    <source>
        <dbReference type="EMBL" id="RBP41232.1"/>
    </source>
</evidence>
<dbReference type="InterPro" id="IPR011009">
    <property type="entry name" value="Kinase-like_dom_sf"/>
</dbReference>
<feature type="domain" description="Protein kinase" evidence="8">
    <location>
        <begin position="22"/>
        <end position="297"/>
    </location>
</feature>
<evidence type="ECO:0000256" key="6">
    <source>
        <dbReference type="ARBA" id="ARBA00022840"/>
    </source>
</evidence>
<comment type="caution">
    <text evidence="9">The sequence shown here is derived from an EMBL/GenBank/DDBJ whole genome shotgun (WGS) entry which is preliminary data.</text>
</comment>
<evidence type="ECO:0000256" key="7">
    <source>
        <dbReference type="PROSITE-ProRule" id="PRU10141"/>
    </source>
</evidence>
<dbReference type="CDD" id="cd14014">
    <property type="entry name" value="STKc_PknB_like"/>
    <property type="match status" value="1"/>
</dbReference>
<keyword evidence="3" id="KW-0808">Transferase</keyword>
<dbReference type="InterPro" id="IPR022113">
    <property type="entry name" value="TMEM131L_N"/>
</dbReference>
<dbReference type="SUPFAM" id="SSF56436">
    <property type="entry name" value="C-type lectin-like"/>
    <property type="match status" value="1"/>
</dbReference>
<dbReference type="Pfam" id="PF00069">
    <property type="entry name" value="Pkinase"/>
    <property type="match status" value="1"/>
</dbReference>
<evidence type="ECO:0000256" key="4">
    <source>
        <dbReference type="ARBA" id="ARBA00022741"/>
    </source>
</evidence>
<keyword evidence="10" id="KW-1185">Reference proteome</keyword>
<dbReference type="AlphaFoldDB" id="A0A366HF75"/>
<evidence type="ECO:0000256" key="5">
    <source>
        <dbReference type="ARBA" id="ARBA00022777"/>
    </source>
</evidence>
<dbReference type="InterPro" id="IPR017441">
    <property type="entry name" value="Protein_kinase_ATP_BS"/>
</dbReference>
<dbReference type="OrthoDB" id="6111975at2"/>
<dbReference type="EMBL" id="QNRR01000007">
    <property type="protein sequence ID" value="RBP41232.1"/>
    <property type="molecule type" value="Genomic_DNA"/>
</dbReference>
<dbReference type="InterPro" id="IPR013783">
    <property type="entry name" value="Ig-like_fold"/>
</dbReference>
<keyword evidence="5 9" id="KW-0418">Kinase</keyword>
<evidence type="ECO:0000256" key="2">
    <source>
        <dbReference type="ARBA" id="ARBA00022490"/>
    </source>
</evidence>
<dbReference type="InterPro" id="IPR005532">
    <property type="entry name" value="SUMF_dom"/>
</dbReference>
<dbReference type="Gene3D" id="2.60.40.10">
    <property type="entry name" value="Immunoglobulins"/>
    <property type="match status" value="2"/>
</dbReference>
<dbReference type="PANTHER" id="PTHR43289:SF34">
    <property type="entry name" value="SERINE_THREONINE-PROTEIN KINASE YBDM-RELATED"/>
    <property type="match status" value="1"/>
</dbReference>
<organism evidence="9 10">
    <name type="scientific">Roseimicrobium gellanilyticum</name>
    <dbReference type="NCBI Taxonomy" id="748857"/>
    <lineage>
        <taxon>Bacteria</taxon>
        <taxon>Pseudomonadati</taxon>
        <taxon>Verrucomicrobiota</taxon>
        <taxon>Verrucomicrobiia</taxon>
        <taxon>Verrucomicrobiales</taxon>
        <taxon>Verrucomicrobiaceae</taxon>
        <taxon>Roseimicrobium</taxon>
    </lineage>
</organism>
<dbReference type="PROSITE" id="PS50011">
    <property type="entry name" value="PROTEIN_KINASE_DOM"/>
    <property type="match status" value="1"/>
</dbReference>
<dbReference type="GO" id="GO:0005524">
    <property type="term" value="F:ATP binding"/>
    <property type="evidence" value="ECO:0007669"/>
    <property type="project" value="UniProtKB-UniRule"/>
</dbReference>
<dbReference type="InterPro" id="IPR000719">
    <property type="entry name" value="Prot_kinase_dom"/>
</dbReference>
<dbReference type="SUPFAM" id="SSF56112">
    <property type="entry name" value="Protein kinase-like (PK-like)"/>
    <property type="match status" value="1"/>
</dbReference>
<name>A0A366HF75_9BACT</name>
<evidence type="ECO:0000256" key="3">
    <source>
        <dbReference type="ARBA" id="ARBA00022679"/>
    </source>
</evidence>
<dbReference type="Gene3D" id="3.30.200.20">
    <property type="entry name" value="Phosphorylase Kinase, domain 1"/>
    <property type="match status" value="1"/>
</dbReference>
<keyword evidence="4 7" id="KW-0547">Nucleotide-binding</keyword>